<gene>
    <name evidence="2" type="ORF">Nepgr_016643</name>
</gene>
<name>A0AAD3XRH6_NEPGR</name>
<feature type="compositionally biased region" description="Polar residues" evidence="1">
    <location>
        <begin position="105"/>
        <end position="115"/>
    </location>
</feature>
<feature type="region of interest" description="Disordered" evidence="1">
    <location>
        <begin position="105"/>
        <end position="196"/>
    </location>
</feature>
<feature type="compositionally biased region" description="Polar residues" evidence="1">
    <location>
        <begin position="169"/>
        <end position="182"/>
    </location>
</feature>
<dbReference type="EMBL" id="BSYO01000014">
    <property type="protein sequence ID" value="GMH14802.1"/>
    <property type="molecule type" value="Genomic_DNA"/>
</dbReference>
<proteinExistence type="predicted"/>
<organism evidence="2 3">
    <name type="scientific">Nepenthes gracilis</name>
    <name type="common">Slender pitcher plant</name>
    <dbReference type="NCBI Taxonomy" id="150966"/>
    <lineage>
        <taxon>Eukaryota</taxon>
        <taxon>Viridiplantae</taxon>
        <taxon>Streptophyta</taxon>
        <taxon>Embryophyta</taxon>
        <taxon>Tracheophyta</taxon>
        <taxon>Spermatophyta</taxon>
        <taxon>Magnoliopsida</taxon>
        <taxon>eudicotyledons</taxon>
        <taxon>Gunneridae</taxon>
        <taxon>Pentapetalae</taxon>
        <taxon>Caryophyllales</taxon>
        <taxon>Nepenthaceae</taxon>
        <taxon>Nepenthes</taxon>
    </lineage>
</organism>
<evidence type="ECO:0000313" key="3">
    <source>
        <dbReference type="Proteomes" id="UP001279734"/>
    </source>
</evidence>
<sequence length="210" mass="23197">MSFLSVALALRRARFMIRHLRLRRRIHWPRCRGQLLFPRTPWMQHHKRQHKLPSHNNPIRRQPPFAPIDGDQGGKGPWRVKSKPHPAIVPTGSVLNSNSFAALQCSENGTSSDPSNGGEANDACNNAEPNLGPTLNGVETDLRILNPSAMERVNRNESSRDNEDDGHVSSDSVLRSLNSDTTLPDGDQLGGSLQVPPTLAILLYQEAPGE</sequence>
<keyword evidence="3" id="KW-1185">Reference proteome</keyword>
<feature type="compositionally biased region" description="Basic and acidic residues" evidence="1">
    <location>
        <begin position="152"/>
        <end position="168"/>
    </location>
</feature>
<dbReference type="Proteomes" id="UP001279734">
    <property type="component" value="Unassembled WGS sequence"/>
</dbReference>
<evidence type="ECO:0000256" key="1">
    <source>
        <dbReference type="SAM" id="MobiDB-lite"/>
    </source>
</evidence>
<dbReference type="AlphaFoldDB" id="A0AAD3XRH6"/>
<comment type="caution">
    <text evidence="2">The sequence shown here is derived from an EMBL/GenBank/DDBJ whole genome shotgun (WGS) entry which is preliminary data.</text>
</comment>
<reference evidence="2" key="1">
    <citation type="submission" date="2023-05" db="EMBL/GenBank/DDBJ databases">
        <title>Nepenthes gracilis genome sequencing.</title>
        <authorList>
            <person name="Fukushima K."/>
        </authorList>
    </citation>
    <scope>NUCLEOTIDE SEQUENCE</scope>
    <source>
        <strain evidence="2">SING2019-196</strain>
    </source>
</reference>
<protein>
    <submittedName>
        <fullName evidence="2">Uncharacterized protein</fullName>
    </submittedName>
</protein>
<evidence type="ECO:0000313" key="2">
    <source>
        <dbReference type="EMBL" id="GMH14802.1"/>
    </source>
</evidence>
<feature type="region of interest" description="Disordered" evidence="1">
    <location>
        <begin position="49"/>
        <end position="83"/>
    </location>
</feature>
<accession>A0AAD3XRH6</accession>